<dbReference type="KEGG" id="spav:Spa2297_11405"/>
<dbReference type="Proteomes" id="UP000078468">
    <property type="component" value="Chromosome"/>
</dbReference>
<protein>
    <submittedName>
        <fullName evidence="1">Uncharacterized protein</fullName>
    </submittedName>
</protein>
<evidence type="ECO:0000313" key="2">
    <source>
        <dbReference type="Proteomes" id="UP000078468"/>
    </source>
</evidence>
<proteinExistence type="predicted"/>
<organism evidence="1 2">
    <name type="scientific">Streptomyces parvulus</name>
    <dbReference type="NCBI Taxonomy" id="146923"/>
    <lineage>
        <taxon>Bacteria</taxon>
        <taxon>Bacillati</taxon>
        <taxon>Actinomycetota</taxon>
        <taxon>Actinomycetes</taxon>
        <taxon>Kitasatosporales</taxon>
        <taxon>Streptomycetaceae</taxon>
        <taxon>Streptomyces</taxon>
    </lineage>
</organism>
<dbReference type="Pfam" id="PF09860">
    <property type="entry name" value="DUF2087"/>
    <property type="match status" value="1"/>
</dbReference>
<dbReference type="AlphaFoldDB" id="A0A191UXR9"/>
<accession>A0A191UXR9</accession>
<dbReference type="RefSeq" id="WP_064727927.1">
    <property type="nucleotide sequence ID" value="NZ_BMRX01000005.1"/>
</dbReference>
<gene>
    <name evidence="1" type="ORF">Spa2297_11405</name>
</gene>
<sequence>MPNDLSDASADPSALAALPGLFSEESRVRAFAAVALGAGSDAEVARVAGLSAKETAGALRRLREQGVVAPGDGGGLVVAHGRFRDLARAARPAPDPAGDPGAAEGDRTGMILRTFVRDGRLVRLPARWTRKKVVLRHIAEETFAPGVEYPERTVDRKLRAWCEDGEVDHVTLRRHLVDFGHLRRSDGIYRRPVESARVGTA</sequence>
<evidence type="ECO:0000313" key="1">
    <source>
        <dbReference type="EMBL" id="ANJ07551.1"/>
    </source>
</evidence>
<dbReference type="InterPro" id="IPR018656">
    <property type="entry name" value="DUF2087"/>
</dbReference>
<dbReference type="EMBL" id="CP015866">
    <property type="protein sequence ID" value="ANJ07551.1"/>
    <property type="molecule type" value="Genomic_DNA"/>
</dbReference>
<dbReference type="GeneID" id="91305493"/>
<name>A0A191UXR9_9ACTN</name>
<reference evidence="1 2" key="1">
    <citation type="submission" date="2016-05" db="EMBL/GenBank/DDBJ databases">
        <title>Non-Contiguous Finished Genome Sequence of Streptomyces parvulus 2297 Integrated Site-Specifically with Actinophage R4.</title>
        <authorList>
            <person name="Nishizawa T."/>
            <person name="Miura T."/>
            <person name="Harada C."/>
            <person name="Guo Y."/>
            <person name="Narisawa K."/>
            <person name="Ohta H."/>
            <person name="Takahashi H."/>
            <person name="Shirai M."/>
        </authorList>
    </citation>
    <scope>NUCLEOTIDE SEQUENCE [LARGE SCALE GENOMIC DNA]</scope>
    <source>
        <strain evidence="1 2">2297</strain>
    </source>
</reference>